<evidence type="ECO:0000313" key="1">
    <source>
        <dbReference type="EMBL" id="CAE8588233.1"/>
    </source>
</evidence>
<reference evidence="1" key="1">
    <citation type="submission" date="2021-02" db="EMBL/GenBank/DDBJ databases">
        <authorList>
            <person name="Dougan E. K."/>
            <person name="Rhodes N."/>
            <person name="Thang M."/>
            <person name="Chan C."/>
        </authorList>
    </citation>
    <scope>NUCLEOTIDE SEQUENCE</scope>
</reference>
<evidence type="ECO:0000313" key="2">
    <source>
        <dbReference type="EMBL" id="CAE8680000.1"/>
    </source>
</evidence>
<dbReference type="InterPro" id="IPR013783">
    <property type="entry name" value="Ig-like_fold"/>
</dbReference>
<sequence>MAGLDASSTKCSWARISEHPGLIHTILHCSELADIVHAQMLDRTLHAIVISPGFASTVWQREFPRAIVRGGDPWSQILVTKLTALLPMPGNLQCFSYKARSHNSLKLVFSAPNSDVRPATTGCRLEIMLDGQWVKPKTCRTMKTEDNGQVYFNTEVTSLIGNTTYQFRAQSFSSIGSSTFSYVWVTLGTSGRAW</sequence>
<gene>
    <name evidence="1" type="ORF">PGLA1383_LOCUS7038</name>
    <name evidence="2" type="ORF">PGLA2088_LOCUS21669</name>
</gene>
<dbReference type="EMBL" id="CAJNNW010025812">
    <property type="protein sequence ID" value="CAE8680000.1"/>
    <property type="molecule type" value="Genomic_DNA"/>
</dbReference>
<protein>
    <recommendedName>
        <fullName evidence="4">Fibronectin type-III domain-containing protein</fullName>
    </recommendedName>
</protein>
<dbReference type="Proteomes" id="UP000626109">
    <property type="component" value="Unassembled WGS sequence"/>
</dbReference>
<dbReference type="EMBL" id="CAJNNV010002997">
    <property type="protein sequence ID" value="CAE8588233.1"/>
    <property type="molecule type" value="Genomic_DNA"/>
</dbReference>
<evidence type="ECO:0000313" key="3">
    <source>
        <dbReference type="Proteomes" id="UP000654075"/>
    </source>
</evidence>
<dbReference type="AlphaFoldDB" id="A0A813DPK2"/>
<dbReference type="InterPro" id="IPR036116">
    <property type="entry name" value="FN3_sf"/>
</dbReference>
<evidence type="ECO:0008006" key="4">
    <source>
        <dbReference type="Google" id="ProtNLM"/>
    </source>
</evidence>
<dbReference type="Proteomes" id="UP000654075">
    <property type="component" value="Unassembled WGS sequence"/>
</dbReference>
<organism evidence="1 3">
    <name type="scientific">Polarella glacialis</name>
    <name type="common">Dinoflagellate</name>
    <dbReference type="NCBI Taxonomy" id="89957"/>
    <lineage>
        <taxon>Eukaryota</taxon>
        <taxon>Sar</taxon>
        <taxon>Alveolata</taxon>
        <taxon>Dinophyceae</taxon>
        <taxon>Suessiales</taxon>
        <taxon>Suessiaceae</taxon>
        <taxon>Polarella</taxon>
    </lineage>
</organism>
<dbReference type="InterPro" id="IPR003961">
    <property type="entry name" value="FN3_dom"/>
</dbReference>
<name>A0A813DPK2_POLGL</name>
<dbReference type="Gene3D" id="2.60.40.10">
    <property type="entry name" value="Immunoglobulins"/>
    <property type="match status" value="1"/>
</dbReference>
<keyword evidence="3" id="KW-1185">Reference proteome</keyword>
<dbReference type="SUPFAM" id="SSF49265">
    <property type="entry name" value="Fibronectin type III"/>
    <property type="match status" value="1"/>
</dbReference>
<proteinExistence type="predicted"/>
<accession>A0A813DPK2</accession>
<dbReference type="CDD" id="cd00063">
    <property type="entry name" value="FN3"/>
    <property type="match status" value="1"/>
</dbReference>
<comment type="caution">
    <text evidence="1">The sequence shown here is derived from an EMBL/GenBank/DDBJ whole genome shotgun (WGS) entry which is preliminary data.</text>
</comment>